<feature type="active site" description="Proton donor; for dehydratase activity" evidence="12">
    <location>
        <position position="4859"/>
    </location>
</feature>
<evidence type="ECO:0000256" key="12">
    <source>
        <dbReference type="PROSITE-ProRule" id="PRU01363"/>
    </source>
</evidence>
<dbReference type="InterPro" id="IPR016036">
    <property type="entry name" value="Malonyl_transacylase_ACP-bd"/>
</dbReference>
<accession>A0A221W4E6</accession>
<feature type="region of interest" description="C-terminal hotdog fold" evidence="12">
    <location>
        <begin position="3120"/>
        <end position="3257"/>
    </location>
</feature>
<dbReference type="PANTHER" id="PTHR43775">
    <property type="entry name" value="FATTY ACID SYNTHASE"/>
    <property type="match status" value="1"/>
</dbReference>
<dbReference type="PROSITE" id="PS50075">
    <property type="entry name" value="CARRIER"/>
    <property type="match status" value="4"/>
</dbReference>
<feature type="region of interest" description="N-terminal hotdog fold" evidence="12">
    <location>
        <begin position="2984"/>
        <end position="3108"/>
    </location>
</feature>
<organism evidence="17 18">
    <name type="scientific">Actinoalloteichus hoggarensis</name>
    <dbReference type="NCBI Taxonomy" id="1470176"/>
    <lineage>
        <taxon>Bacteria</taxon>
        <taxon>Bacillati</taxon>
        <taxon>Actinomycetota</taxon>
        <taxon>Actinomycetes</taxon>
        <taxon>Pseudonocardiales</taxon>
        <taxon>Pseudonocardiaceae</taxon>
        <taxon>Actinoalloteichus</taxon>
    </lineage>
</organism>
<dbReference type="InterPro" id="IPR018201">
    <property type="entry name" value="Ketoacyl_synth_AS"/>
</dbReference>
<dbReference type="InterPro" id="IPR006162">
    <property type="entry name" value="Ppantetheine_attach_site"/>
</dbReference>
<dbReference type="InterPro" id="IPR020807">
    <property type="entry name" value="PKS_DH"/>
</dbReference>
<dbReference type="InterPro" id="IPR049551">
    <property type="entry name" value="PKS_DH_C"/>
</dbReference>
<dbReference type="InterPro" id="IPR009081">
    <property type="entry name" value="PP-bd_ACP"/>
</dbReference>
<evidence type="ECO:0000256" key="2">
    <source>
        <dbReference type="ARBA" id="ARBA00022553"/>
    </source>
</evidence>
<dbReference type="PANTHER" id="PTHR43775:SF51">
    <property type="entry name" value="INACTIVE PHENOLPHTHIOCEROL SYNTHESIS POLYKETIDE SYNTHASE TYPE I PKS1-RELATED"/>
    <property type="match status" value="1"/>
</dbReference>
<feature type="domain" description="Ketosynthase family 3 (KS3)" evidence="15">
    <location>
        <begin position="553"/>
        <end position="975"/>
    </location>
</feature>
<dbReference type="Pfam" id="PF18369">
    <property type="entry name" value="PKS_DE"/>
    <property type="match status" value="1"/>
</dbReference>
<dbReference type="Pfam" id="PF16197">
    <property type="entry name" value="KAsynt_C_assoc"/>
    <property type="match status" value="3"/>
</dbReference>
<dbReference type="InterPro" id="IPR042104">
    <property type="entry name" value="PKS_dehydratase_sf"/>
</dbReference>
<dbReference type="InterPro" id="IPR020806">
    <property type="entry name" value="PKS_PP-bd"/>
</dbReference>
<dbReference type="PROSITE" id="PS52004">
    <property type="entry name" value="KS3_2"/>
    <property type="match status" value="3"/>
</dbReference>
<dbReference type="FunFam" id="3.40.366.10:FF:000002">
    <property type="entry name" value="Probable polyketide synthase 2"/>
    <property type="match status" value="4"/>
</dbReference>
<sequence length="5532" mass="576770">MVRSSGVDRLPWTLSGSGAQSVRGQAGLLLAHLDATPDWRPVDVGHTLAQRPAAGPWRAALVAGEAADFRTGLRGLAAGHSAPGLVEGPRVGDSVAFVYSGQGSQWPGMARELSASSSVFRARIEDCAQALEPFLDWSLLDLLRGAAPELPLDRADVAQPALFAVGAALTALWRSYGVEPAAVAGHSLGEILAAEASGALSLDDAARVAALWSQAQVTLAGRGEMVSVRASRAEVTKLLRPWGDALGVAAVNGPAAVIVSGDADAAAEFVAALHADGMTARPVAVGLAAHSAHIDDILPRLRDDLAALRPREPELPFYSALHGSRLPEGERLDADYWCRNLRGTVRFDEATRAMLADGHRVLLEMSPHPVLTAAMQEIVEAAEVTASVRGALRRDQADLGRVVHSLAELHVDGVGFDPSVVFAGHGPLLDLPAVAEDAATDETVSPAEALASLSDGQRRTALLDLVRHEVAVTLGRADGRLVDPSTPFRDLGFDSITAVEIRNRVGVATGLTLPYTLAFDHPTPAAVADHLHAEFFGVADVGDVPPAVSAGADDPVVIVGMACRFPGGVSTPEELWRLCADGVDVVSDFPADRGWDVAGAYSPTIERPGQFYQGEAGFLHDADLFDAEFFGISPREALAMDPQQRLLLETSWEVLERTGIDPASLRGSRTGVFIGAMTMDYGPRLDAASGHEGHLLTGNTGSVLSGRIAYTLGLEGPAVTVDTACSSSLVALHLAVAAVRAGECTSALAGGATVMPSLGMFVEFSRHGGLAPDGRCKPFSSTADGFGLAEGVGLLLVERLSDARRLGHRVLAVVAGSAVNQDGASNGLTAPNGPSQQRVIRQALASAGVGPSEVDVVEAHGTGTRLGDPIEAQAVLATYGQGRERPLLLGSVKSNLGHTQAAAGVAGVMKMVLAMRHGIVPPTLHLDEPSPQVDWSAGTVELVPEAVEWPSTGLRRAGVSSFGISGTNAHVILAEPPGPVPVSEPTTESEPDESAAAHQPDRDTGRPVGTPAAVEPGAEPTSTEPPRSEPTGIEQATAETARPDAARGETPEADIAEAGVEPASRDAAEVFSWVLTAKSASALRGQAERLLGFVRETDGDLADVAHSLVTTRSVFDHRAVVVGRDRGELTEGLAAIAAARSSAFAVTGSPVLGKSAVLFTGQGAQRAGMGRELYASEPVFAAAFDAVCAELDPRLDLPLREVVFSDDHELLAQTAWTQAALFAVEVALFRLVESWGVRPDVVGGHSIGEVVAAHVAGVLTLADACTLVAARGALMQSLPAGGAMASLRASEEEVLPLMTAGVSIAAVNGPRSVVISGVEAEVSALAARFEKSRRLRVSHAFHSPLMEPMLAEFSEVVRTLEFHAPRIPVLSDVTGGLAEPEVVCDAAYWVRHVREPVRFADGVRTLQDTGVSVLLELGPAGVLSAMAAESLRAASVAVPSLLPDRPEASALRMAAARLFALGVPIDRAVLGAAGRRITLPTYAFDRTRYWLEPRTAAAAGADGEFWDAVDREDLDALADSLDLGEEERAPLRELLPRLSSWRERGRRRSRVDGLRHRVVWRPTRQASSARLTGSWVLVSGGDDEDVATALAAAGADVVRLAPTELSTGMPADCAGVVSTVGLRDTLAVVQELGDRTTPLWCLTRDGVAAPGSDGPVEPWQAAVWGLGRVAALEHPRLWAGLIDLPARPDEATLRRLAAVLADPAGEDQLALRSSGTFVRRLHRAPSTRGDGGLPTGTVLVTGGTGALGAAVARLLARNGADRLVLTSRRGVDAPGAPDLAAELRAMHVDVDVVACDVADRAAVADLLAAHPIDAVFHAAGEIADGVLATMTPERLDRPLAAKARGAAHLDELTRDRELSAFVVFTSVTGVLGTAGQANYAAANAFLDALAERRRAEGLPGTAIAWGPWAGEGMAAGAVGARLAGDGLRPLSVPAALAALRNVLERDETGITVADVDWARFAAHFTATRPSPLLADLPEAAAPADDRGASVGPAALDAADRGRALLDLVRTESAAVLGHRSGADIDVHRVFKDLGFDSLTAVALRNRMSAATGVTLSAAVVFDHPTPAALAAHLDREMTGRHPEDADAPPAVAEADDPVVIVGMACRFPGDVRSPEDLWRLLSHGEDAIGEFPADRGWNLDDLYDPTAERAGTSYTRAGGFLPDAADFDAAFFGISPREALAMDPQQRVLLETSWELFEHAGIRPAALRGERVGVFVGTNGQDYVTDLAQLPPDVEGHALTGNTASVVSGRIAYTLGLEGPAVTVDTACSSSLVALHLAVQALRGGECTAAIAGGVTVMSRPGVFVEFSRQRGLAPDGRCKSFAAAADGTGWSEGVGLLLVERLSDARRLGHRVAAVVRGSAVNQDGASNGLTAPNGPAQERVIRQALANAGLSAADVDVVEAHGTGTRLGDPIEAHALLRTYGQDRERPLSLGSVKSNLGHTQAAAGVAGVMKMVLAMRHGIVPPTLHVDEPTSQVDWSAGAVELVTEARPWQTDGRPRRAGVSSFGVSGTNAHVILEAPPESSAAVPRRQAAGEPAASAVVPWVLTGTSAAAVRGQATRLAEFLRERPALSPVDVGTALAARSPFARRVLLAGADRTALLAALAEVAAGRTNLEQPSVGSGVVLVFPGQGSQWVGMAVGLAAVSSVFAARLGECAEALSEFVDWSLPDVLGDEVALSRVDVVQPVLFAVMVSLAELWRSVGVVPAAVVGHSQGEIAAAVVSGGLSLRDGARVVVSRSRLIAGLGGGGGMVSVSLPAAEVVGLLPAGVSLAAVNGPSSVVVSGPRAALAELVADCESRNVRARWIPVDYASHSAAIEEIRDELITVLAEIDPQPSTVPFYSSVTGAPRATETLDARYWFDNLRETVRFDRAVESLLSDGLGVFVESSAHPVLTYGVQEVADGRADDQNTLVVGTLRRDDGGLDRFLASAGELFAHGIDLDLTPFLTGGRLVELPTYAFQRRRYWLDTPATTGDVDAVGLDAADHPLLGATVPVAGTDGLIHTGRISVAEQPWLADHVVDGAVILPGTAFVELLVRAGEPLGCTRLHELTLQTPMVVPDSGALRLQVVVGPSDDDGARPVGVHTRDTDDAAAHWTTHATGLLLPAPPQADFALTQWPPTGADPVDVEHVYGGFAEIGMHYGPVFQGLRRAWRRADEIFAEVVLTEEDGATAHRFGVHPALLDAALHTFALAGIGPQEPILPFAWSDVRFFAAGGAALRVRVRRLGDDTMSIQVADAAGAPVLSARSLTVRPATAARPGTARRDSLFRVEWLPATGGARRTPVSVIDCHERDPRTAVHRVLADLQARLAEDSDDRLVVLTRGAVAVTPEETPDLAGAAVWGLVRSAQAEHPGRIVLLDSDGTADPALSAALDEPQVAVRGEQPFVARLRRVSAEGAAAWTAAGPTLITGGTGTLGAAVARHLVARHGVRDLVLVSRRGPAAPGALRLRDELVGLGAAVAVVACDVSERDQVARLLADHPVDAVVHAAGTLDDGVVSALTPERVDAVFAAKADAAWHLHELAGELSAFVSFSSAAGVIGSAGQANYAAANAFLDALARHRRAQGLPGQSLAWGLWSQTSEMTGALDAADVTRLQRAGIAPMSTEDGLARFDAALGVDDASPVPFRLDLTAFRHEVPRLFTDLVPARRRATPATATTLSERLAGLDDTRATALLVDLVRAQAARVLGHATPEAVDTMQPFQLLGFDSLTAVELRNRLNDETGLRLPATMVFDHPTPATLADFLRERLLGTAAAPAPEAPTTPLSDDPIVIVGMACRFPGGVTDPDGLWRLLADGGEVVGDFPTDRGWDLDELYDPEPGVPGRSYTRAGGFLADAADFDAGFFGISPREALAMDPQQRLLLEASWEVIERAGVDPVSLRGSRTGVFTGLMYHDYASRLPRVPADVEGYAGNGNAGSVASGRVAYALGLEGAAVTVDTACSSSLVALHLAAQALRAGECDLAIAGGVTALATPGVFVEFSRQRGLSPDGRCKSFANAADGTGWSEGVGLLLVERLSDARRLGHRVLAVVAGSAVNQDGASNGLTAPNGPSQQRVIRQALASAGVGPSEVDVVEAHGTGTRLGDPIEAQAVLATYGQGRERPLLLGSVKSNLGHTQAAAGVAGVMKMVLAMHHGIVPPTLHVDEPTREVDWSAGAVELVTEARPWPIDGRPRRAGVSSFGVSGTNAHVILEAPPALAAAESDGDPAASDGDGDPTAPHGDPAAPPLVPWVLTGRSPAALRAQADRLARLLQDRPDLRPIDVGSSLATSRSLFDHRVLLTGSHRDDFAAALAEIAAGAVPSEERRAGSGVVLVFPGQGSQWVGMAVGLAAVSSVFAARLGECAEALSEFVDWSLPDVLGDEAALSRVDVVQPVLFAVMVSLAELWRSVGVVPAAVVGHSQGEIAAAVVSGGLSLRDGARIVVSRSRLIAGLGGGGGMVSVSLPAAEVVDLLPAGVSLAAVNGPTSVVVSGSEQSLAELVADCESRNVRARWIPVDYASHSVLMDALRDELLDVLAGIEPRSSTVPFYSSVTGAAKDTASLDARYWFDNLRETVRFDRAVESLLSDGLGVFVESSAHPVLTYGIGEVVEEHGAENVLVVGTLRRDDGGLDRFLASAGELFAHGVDLDLTPFLTGGRLIDLPTYPFQRQRYWLDTPKGFAGDLTSIGQRDTDHPLLGAAVPLADSGGVVLTGHVSIETHPWLADHAVAGTVLLPGTAFVELAVRAGDQVGCGRVEELTLEAPLVLPRHGALALHVLVGAQDDAGLRPVSVYSRRAADDTAWTCHAVGQLGADVPGRDLDLTAWPPAAATVVPLDGLYERLHDRGYEYGPTFQGLRAMWRTEKEVYAEVTLPDDAITDSPAFDLHPALLDAALHPAGAAAATDDVRLPFSWSGVSVHAVGARSLRVRLTLRGEGVVSLDAADQTGASVVSVESLALRPVAPEQLAVASTDSLYQLDWSGPREINPSGAATGRWIGGADDLAAPPGESTPDVLLLDAARAGTADTPARARRAVGTVLDVLRDWLADDDLADTRLAVVTRSAVRAVDDDVPDPAAAAVWGLVRSAQTENPDRIVLLDVDEPADDRVLVAAAMTGGEQAAIRAGRLYLPQLVRGGPAESAAPSWGPAGRVLITGGTGTLGAAVARHLVSRHGVRSLVLAGRRGPDAPGAAALREELTGLGADVVVESCDLADRAAVARLLAAHPVTAIVHSAGVLDDGVVSALTPERVDAVFRPKVDAAWHLHELAGEVSAFVLFSSASGVFGTAGQGNYAAANTFLDALAEHRRARGLPAHSLAWGWWAATSELTARLGTADRTRLTRRGVVPLSTEEGLALFDAAVAGTRPVVLPVRLDLTATLPAVCRGLRRAARRTAAAPAAGEATLLDRLARLDRSDRDAALLNLVRTTAAAVLGHPTLGEVRPARAFKDLGFDSLTAVELRNRLHRETGRRLPATLVFDYPTPQAIVGFLTDELFGTAPAQSPVLADLDRLEAGLTDDLDEETRSTITSRLKAVIARWAGDAADGSFVDRLDTASDDEIFSLIDNRLGRP</sequence>
<dbReference type="InterPro" id="IPR050091">
    <property type="entry name" value="PKS_NRPS_Biosynth_Enz"/>
</dbReference>
<feature type="region of interest" description="Disordered" evidence="13">
    <location>
        <begin position="4191"/>
        <end position="4218"/>
    </location>
</feature>
<protein>
    <recommendedName>
        <fullName evidence="11">6-deoxyerythronolide-B synthase</fullName>
        <ecNumber evidence="11">2.3.1.94</ecNumber>
    </recommendedName>
</protein>
<reference evidence="17 18" key="1">
    <citation type="submission" date="2017-07" db="EMBL/GenBank/DDBJ databases">
        <title>Complete genome sequence of Actinoalloteichus hoggarensis DSM 45943, type strain of Actinoalloteichus hoggarensis.</title>
        <authorList>
            <person name="Ruckert C."/>
            <person name="Nouioui I."/>
            <person name="Willmese J."/>
            <person name="van Wezel G."/>
            <person name="Klenk H.-P."/>
            <person name="Kalinowski J."/>
            <person name="Zotchev S.B."/>
        </authorList>
    </citation>
    <scope>NUCLEOTIDE SEQUENCE [LARGE SCALE GENOMIC DNA]</scope>
    <source>
        <strain evidence="17 18">DSM 45943</strain>
    </source>
</reference>
<dbReference type="Gene3D" id="3.40.50.720">
    <property type="entry name" value="NAD(P)-binding Rossmann-like Domain"/>
    <property type="match status" value="3"/>
</dbReference>
<feature type="compositionally biased region" description="Low complexity" evidence="13">
    <location>
        <begin position="4191"/>
        <end position="4210"/>
    </location>
</feature>
<dbReference type="SMART" id="SM00825">
    <property type="entry name" value="PKS_KS"/>
    <property type="match status" value="3"/>
</dbReference>
<dbReference type="InterPro" id="IPR036736">
    <property type="entry name" value="ACP-like_sf"/>
</dbReference>
<dbReference type="SUPFAM" id="SSF55048">
    <property type="entry name" value="Probable ACP-binding domain of malonyl-CoA ACP transacylase"/>
    <property type="match status" value="4"/>
</dbReference>
<dbReference type="GO" id="GO:0004312">
    <property type="term" value="F:fatty acid synthase activity"/>
    <property type="evidence" value="ECO:0007669"/>
    <property type="project" value="TreeGrafter"/>
</dbReference>
<dbReference type="SUPFAM" id="SSF51735">
    <property type="entry name" value="NAD(P)-binding Rossmann-fold domains"/>
    <property type="match status" value="6"/>
</dbReference>
<dbReference type="InterPro" id="IPR014043">
    <property type="entry name" value="Acyl_transferase_dom"/>
</dbReference>
<evidence type="ECO:0000256" key="5">
    <source>
        <dbReference type="ARBA" id="ARBA00023268"/>
    </source>
</evidence>
<comment type="pathway">
    <text evidence="9">Antibiotic biosynthesis; erythromycin biosynthesis.</text>
</comment>
<dbReference type="InterPro" id="IPR014031">
    <property type="entry name" value="Ketoacyl_synth_C"/>
</dbReference>
<feature type="domain" description="Carrier" evidence="14">
    <location>
        <begin position="5381"/>
        <end position="5456"/>
    </location>
</feature>
<dbReference type="FunFam" id="1.10.1200.10:FF:000007">
    <property type="entry name" value="Probable polyketide synthase pks17"/>
    <property type="match status" value="4"/>
</dbReference>
<feature type="domain" description="PKS/mFAS DH" evidence="16">
    <location>
        <begin position="4663"/>
        <end position="4934"/>
    </location>
</feature>
<dbReference type="SMART" id="SM00823">
    <property type="entry name" value="PKS_PP"/>
    <property type="match status" value="4"/>
</dbReference>
<feature type="domain" description="Carrier" evidence="14">
    <location>
        <begin position="3668"/>
        <end position="3743"/>
    </location>
</feature>
<dbReference type="KEGG" id="ahg:AHOG_15495"/>
<evidence type="ECO:0000313" key="17">
    <source>
        <dbReference type="EMBL" id="ASO20725.1"/>
    </source>
</evidence>
<evidence type="ECO:0000259" key="16">
    <source>
        <dbReference type="PROSITE" id="PS52019"/>
    </source>
</evidence>
<feature type="compositionally biased region" description="Low complexity" evidence="13">
    <location>
        <begin position="1019"/>
        <end position="1031"/>
    </location>
</feature>
<dbReference type="Gene3D" id="3.40.47.10">
    <property type="match status" value="3"/>
</dbReference>
<feature type="active site" description="Proton acceptor; for dehydratase activity" evidence="12">
    <location>
        <position position="3016"/>
    </location>
</feature>
<dbReference type="Gene3D" id="1.10.1200.10">
    <property type="entry name" value="ACP-like"/>
    <property type="match status" value="4"/>
</dbReference>
<feature type="active site" description="Proton acceptor; for dehydratase activity" evidence="12">
    <location>
        <position position="4695"/>
    </location>
</feature>
<feature type="domain" description="Carrier" evidence="14">
    <location>
        <begin position="457"/>
        <end position="535"/>
    </location>
</feature>
<dbReference type="GO" id="GO:0006633">
    <property type="term" value="P:fatty acid biosynthetic process"/>
    <property type="evidence" value="ECO:0007669"/>
    <property type="project" value="InterPro"/>
</dbReference>
<evidence type="ECO:0000256" key="9">
    <source>
        <dbReference type="ARBA" id="ARBA00060622"/>
    </source>
</evidence>
<dbReference type="CDD" id="cd08956">
    <property type="entry name" value="KR_3_FAS_SDR_x"/>
    <property type="match status" value="2"/>
</dbReference>
<dbReference type="SUPFAM" id="SSF52151">
    <property type="entry name" value="FabD/lysophospholipase-like"/>
    <property type="match status" value="4"/>
</dbReference>
<dbReference type="Gene3D" id="3.10.129.110">
    <property type="entry name" value="Polyketide synthase dehydratase"/>
    <property type="match status" value="2"/>
</dbReference>
<evidence type="ECO:0000256" key="1">
    <source>
        <dbReference type="ARBA" id="ARBA00022450"/>
    </source>
</evidence>
<dbReference type="InterPro" id="IPR032821">
    <property type="entry name" value="PKS_assoc"/>
</dbReference>
<dbReference type="InterPro" id="IPR057326">
    <property type="entry name" value="KR_dom"/>
</dbReference>
<evidence type="ECO:0000256" key="10">
    <source>
        <dbReference type="ARBA" id="ARBA00063272"/>
    </source>
</evidence>
<dbReference type="InterPro" id="IPR049900">
    <property type="entry name" value="PKS_mFAS_DH"/>
</dbReference>
<dbReference type="InterPro" id="IPR016039">
    <property type="entry name" value="Thiolase-like"/>
</dbReference>
<dbReference type="CDD" id="cd00833">
    <property type="entry name" value="PKS"/>
    <property type="match status" value="3"/>
</dbReference>
<dbReference type="InterPro" id="IPR014030">
    <property type="entry name" value="Ketoacyl_synth_N"/>
</dbReference>
<evidence type="ECO:0000259" key="14">
    <source>
        <dbReference type="PROSITE" id="PS50075"/>
    </source>
</evidence>
<dbReference type="PROSITE" id="PS00012">
    <property type="entry name" value="PHOSPHOPANTETHEINE"/>
    <property type="match status" value="4"/>
</dbReference>
<dbReference type="PROSITE" id="PS00606">
    <property type="entry name" value="KS3_1"/>
    <property type="match status" value="2"/>
</dbReference>
<evidence type="ECO:0000256" key="8">
    <source>
        <dbReference type="ARBA" id="ARBA00060158"/>
    </source>
</evidence>
<feature type="compositionally biased region" description="Basic and acidic residues" evidence="13">
    <location>
        <begin position="1041"/>
        <end position="1050"/>
    </location>
</feature>
<keyword evidence="5" id="KW-0511">Multifunctional enzyme</keyword>
<feature type="region of interest" description="Disordered" evidence="13">
    <location>
        <begin position="971"/>
        <end position="1051"/>
    </location>
</feature>
<dbReference type="RefSeq" id="WP_281258024.1">
    <property type="nucleotide sequence ID" value="NZ_CP022521.1"/>
</dbReference>
<dbReference type="Pfam" id="PF00109">
    <property type="entry name" value="ketoacyl-synt"/>
    <property type="match status" value="3"/>
</dbReference>
<dbReference type="PROSITE" id="PS52019">
    <property type="entry name" value="PKS_MFAS_DH"/>
    <property type="match status" value="2"/>
</dbReference>
<dbReference type="InterPro" id="IPR016035">
    <property type="entry name" value="Acyl_Trfase/lysoPLipase"/>
</dbReference>
<evidence type="ECO:0000256" key="4">
    <source>
        <dbReference type="ARBA" id="ARBA00022737"/>
    </source>
</evidence>
<evidence type="ECO:0000256" key="7">
    <source>
        <dbReference type="ARBA" id="ARBA00052442"/>
    </source>
</evidence>
<feature type="region of interest" description="C-terminal hotdog fold" evidence="12">
    <location>
        <begin position="4798"/>
        <end position="4934"/>
    </location>
</feature>
<keyword evidence="3 17" id="KW-0808">Transferase</keyword>
<gene>
    <name evidence="17" type="primary">eryA9</name>
    <name evidence="17" type="ORF">AHOG_15495</name>
</gene>
<feature type="domain" description="Ketosynthase family 3 (KS3)" evidence="15">
    <location>
        <begin position="3761"/>
        <end position="4185"/>
    </location>
</feature>
<dbReference type="GO" id="GO:0031177">
    <property type="term" value="F:phosphopantetheine binding"/>
    <property type="evidence" value="ECO:0007669"/>
    <property type="project" value="InterPro"/>
</dbReference>
<evidence type="ECO:0000313" key="18">
    <source>
        <dbReference type="Proteomes" id="UP000204221"/>
    </source>
</evidence>
<evidence type="ECO:0000259" key="15">
    <source>
        <dbReference type="PROSITE" id="PS52004"/>
    </source>
</evidence>
<dbReference type="SMART" id="SM00827">
    <property type="entry name" value="PKS_AT"/>
    <property type="match status" value="4"/>
</dbReference>
<dbReference type="Gene3D" id="3.40.366.10">
    <property type="entry name" value="Malonyl-Coenzyme A Acyl Carrier Protein, domain 2"/>
    <property type="match status" value="4"/>
</dbReference>
<name>A0A221W4E6_9PSEU</name>
<comment type="subunit">
    <text evidence="10">Homodimer. Erythronolide synthase is composed of EryAI, EryAII and EryAIII multimodular (2 modules) polypeptides each coding for a functional synthase subunit which participates in 2 of the six FAS-like elongation steps required for formation of the polyketide. Module 1, 2, 3, 4, 5, and 6 participating in biosynthesis steps 1, 2, 3, 4, 5, and 6, respectively.</text>
</comment>
<dbReference type="InterPro" id="IPR001227">
    <property type="entry name" value="Ac_transferase_dom_sf"/>
</dbReference>
<dbReference type="InterPro" id="IPR020841">
    <property type="entry name" value="PKS_Beta-ketoAc_synthase_dom"/>
</dbReference>
<dbReference type="InterPro" id="IPR054514">
    <property type="entry name" value="RhiE-like_linker"/>
</dbReference>
<dbReference type="InterPro" id="IPR036291">
    <property type="entry name" value="NAD(P)-bd_dom_sf"/>
</dbReference>
<dbReference type="Pfam" id="PF21089">
    <property type="entry name" value="PKS_DH_N"/>
    <property type="match status" value="2"/>
</dbReference>
<keyword evidence="6 17" id="KW-0012">Acyltransferase</keyword>
<dbReference type="InterPro" id="IPR055123">
    <property type="entry name" value="SpnB-like_Rossmann"/>
</dbReference>
<keyword evidence="4" id="KW-0677">Repeat</keyword>
<dbReference type="Pfam" id="PF00698">
    <property type="entry name" value="Acyl_transf_1"/>
    <property type="match status" value="4"/>
</dbReference>
<dbReference type="SUPFAM" id="SSF53901">
    <property type="entry name" value="Thiolase-like"/>
    <property type="match status" value="3"/>
</dbReference>
<keyword evidence="2" id="KW-0597">Phosphoprotein</keyword>
<proteinExistence type="predicted"/>
<dbReference type="InterPro" id="IPR041618">
    <property type="entry name" value="PKS_DE"/>
</dbReference>
<evidence type="ECO:0000256" key="6">
    <source>
        <dbReference type="ARBA" id="ARBA00023315"/>
    </source>
</evidence>
<keyword evidence="1" id="KW-0596">Phosphopantetheine</keyword>
<dbReference type="InterPro" id="IPR049552">
    <property type="entry name" value="PKS_DH_N"/>
</dbReference>
<comment type="catalytic activity">
    <reaction evidence="7">
        <text>6 (S)-methylmalonyl-CoA + propanoyl-CoA + 6 NADPH + 12 H(+) = 6-deoxyerythronolide B + 6 CO2 + 6 NADP(+) + 7 CoA + H2O</text>
        <dbReference type="Rhea" id="RHEA:23068"/>
        <dbReference type="ChEBI" id="CHEBI:15377"/>
        <dbReference type="ChEBI" id="CHEBI:15378"/>
        <dbReference type="ChEBI" id="CHEBI:16089"/>
        <dbReference type="ChEBI" id="CHEBI:16526"/>
        <dbReference type="ChEBI" id="CHEBI:57287"/>
        <dbReference type="ChEBI" id="CHEBI:57327"/>
        <dbReference type="ChEBI" id="CHEBI:57392"/>
        <dbReference type="ChEBI" id="CHEBI:57783"/>
        <dbReference type="ChEBI" id="CHEBI:58349"/>
        <dbReference type="EC" id="2.3.1.94"/>
    </reaction>
</comment>
<feature type="active site" description="Proton donor; for dehydratase activity" evidence="12">
    <location>
        <position position="3181"/>
    </location>
</feature>
<dbReference type="Proteomes" id="UP000204221">
    <property type="component" value="Chromosome"/>
</dbReference>
<feature type="domain" description="Ketosynthase family 3 (KS3)" evidence="15">
    <location>
        <begin position="2095"/>
        <end position="2519"/>
    </location>
</feature>
<feature type="domain" description="Carrier" evidence="14">
    <location>
        <begin position="2002"/>
        <end position="2077"/>
    </location>
</feature>
<dbReference type="SUPFAM" id="SSF47336">
    <property type="entry name" value="ACP-like"/>
    <property type="match status" value="4"/>
</dbReference>
<feature type="domain" description="PKS/mFAS DH" evidence="16">
    <location>
        <begin position="2984"/>
        <end position="3257"/>
    </location>
</feature>
<dbReference type="GO" id="GO:0004315">
    <property type="term" value="F:3-oxoacyl-[acyl-carrier-protein] synthase activity"/>
    <property type="evidence" value="ECO:0007669"/>
    <property type="project" value="InterPro"/>
</dbReference>
<dbReference type="FunFam" id="3.40.47.10:FF:000019">
    <property type="entry name" value="Polyketide synthase type I"/>
    <property type="match status" value="3"/>
</dbReference>
<evidence type="ECO:0000256" key="3">
    <source>
        <dbReference type="ARBA" id="ARBA00022679"/>
    </source>
</evidence>
<dbReference type="CDD" id="cd08952">
    <property type="entry name" value="KR_1_SDR_x"/>
    <property type="match status" value="1"/>
</dbReference>
<dbReference type="Pfam" id="PF08659">
    <property type="entry name" value="KR"/>
    <property type="match status" value="3"/>
</dbReference>
<dbReference type="GO" id="GO:0047879">
    <property type="term" value="F:erythronolide synthase activity"/>
    <property type="evidence" value="ECO:0007669"/>
    <property type="project" value="UniProtKB-EC"/>
</dbReference>
<dbReference type="EMBL" id="CP022521">
    <property type="protein sequence ID" value="ASO20725.1"/>
    <property type="molecule type" value="Genomic_DNA"/>
</dbReference>
<evidence type="ECO:0000256" key="11">
    <source>
        <dbReference type="ARBA" id="ARBA00066981"/>
    </source>
</evidence>
<dbReference type="Pfam" id="PF22953">
    <property type="entry name" value="SpnB_Rossmann"/>
    <property type="match status" value="2"/>
</dbReference>
<dbReference type="Pfam" id="PF00550">
    <property type="entry name" value="PP-binding"/>
    <property type="match status" value="4"/>
</dbReference>
<dbReference type="Pfam" id="PF22336">
    <property type="entry name" value="RhiE-like_linker"/>
    <property type="match status" value="1"/>
</dbReference>
<feature type="region of interest" description="N-terminal hotdog fold" evidence="12">
    <location>
        <begin position="4663"/>
        <end position="4786"/>
    </location>
</feature>
<dbReference type="SMART" id="SM01294">
    <property type="entry name" value="PKS_PP_betabranch"/>
    <property type="match status" value="4"/>
</dbReference>
<dbReference type="EC" id="2.3.1.94" evidence="11"/>
<dbReference type="Gene3D" id="3.30.70.3290">
    <property type="match status" value="4"/>
</dbReference>
<dbReference type="InterPro" id="IPR013968">
    <property type="entry name" value="PKS_KR"/>
</dbReference>
<comment type="function">
    <text evidence="8">Involved in the biosynthesis of antibiotic erythromycin via the biosynthesis of its aglycone precursor, 6-deoxyerythronolide B (6-dEB).</text>
</comment>
<dbReference type="Pfam" id="PF02801">
    <property type="entry name" value="Ketoacyl-synt_C"/>
    <property type="match status" value="3"/>
</dbReference>
<dbReference type="SMART" id="SM00826">
    <property type="entry name" value="PKS_DH"/>
    <property type="match status" value="2"/>
</dbReference>
<evidence type="ECO:0000256" key="13">
    <source>
        <dbReference type="SAM" id="MobiDB-lite"/>
    </source>
</evidence>
<keyword evidence="18" id="KW-1185">Reference proteome</keyword>
<dbReference type="SMART" id="SM00822">
    <property type="entry name" value="PKS_KR"/>
    <property type="match status" value="3"/>
</dbReference>
<dbReference type="Pfam" id="PF14765">
    <property type="entry name" value="PS-DH"/>
    <property type="match status" value="2"/>
</dbReference>